<dbReference type="InterPro" id="IPR025639">
    <property type="entry name" value="DruA"/>
</dbReference>
<name>A0A5R8WHX0_9BACT</name>
<comment type="caution">
    <text evidence="1">The sequence shown here is derived from an EMBL/GenBank/DDBJ whole genome shotgun (WGS) entry which is preliminary data.</text>
</comment>
<evidence type="ECO:0000313" key="1">
    <source>
        <dbReference type="EMBL" id="TLM88449.1"/>
    </source>
</evidence>
<proteinExistence type="predicted"/>
<dbReference type="EMBL" id="VAJM01000018">
    <property type="protein sequence ID" value="TLM88449.1"/>
    <property type="molecule type" value="Genomic_DNA"/>
</dbReference>
<dbReference type="AlphaFoldDB" id="A0A5R8WHX0"/>
<dbReference type="RefSeq" id="WP_138081963.1">
    <property type="nucleotide sequence ID" value="NZ_VAJM01000018.1"/>
</dbReference>
<sequence length="1188" mass="132215">MYELTPKLPTNAAIRRLWAVLAKAPLPTVLADYLRGWLGMLNDEALPHADYLRLRVFGRVLMDLASQGWHFSCTSEDATILRALSPDTTVRPGQSATSPAEVKQVLRASLVANRDEQLRDPDNQRFIRRMEMPRRHAGRMLNVRNLLVNPRTLAAELQTCLAAPEANRAELIGSLVQPYLQLATEATDEHTGLRLLDIWRYCRYTWSLPFQTQPGRRMFYLVRDAARPLHPIIGIGALGSAVVQITVRDEYVGWSVKSLQKCADPTSRLRALDLELARAVDEIFAEDFVEEGILELAELIQPTAATFDNLDRAARDLPLASRTAHRGLKIDLEVEARSDLYRRKRAETLSGLLSARQVFQQSDHLPAPERLAHLLASPEGLKALRVAIKSIKKRHVAASIMEITTCGAIPPYGELLGGKLVAMLMASPQVVAEYKARYTDSSSVIASRMRGEIVNRDANLVLLGTSSLYHVGSSQYNRIKFPTAKGEIEYKLIGKTEGFGSVHLSRQSYDAIQDMLREDPAQNSQSYTFAAGVNYKLRSIASAFNMLGLQKLQKHATPRLVYLTPTAKNWQRYLLGEDQQPDWLYSDLGNYVQETAAIVEHWKQRWFIKRAQNPEIVARLLTAEKIASLTQITDHETEAARKQQGSFFFLGDNMPPKIDWSVFALFNGGRTSFAEKLKPAELEIFHIESKKLEAGIIGLLNSNRRIYLTGNPGDGKTHLIRRLSEDNDKWPGNTFVHWDASAENQEKLVTELKQAISDKRPVLVAVNEGPLRQILLDLPESEASMLREQLATPFVYDAGTADEPEIPEVLLVHLGSRQVLTHELIEKALQIALRKVDYDSAPQRVRDNVQALGHHLVQQRLGDLLKLVSQGGTHVTMHQLLGLLSRMITGGSPLPARAQNAHPYYETIFEKIEGSALSATLRELDPARSPHAHLDTHKLWDAPVSAGQWLTSPAHPAPGSSSDKEEAVRWFRSLKRQYYFEASQGKDLLKSIPPDRASFAELVSGGTGQARRKLLTALARFANQKIESGTKNHDGSSNATAPELYLWTSLRYDAVGPATALIAAASLRETDVAVQLPSLSPALASLLDYEPDHVRLTLSRKANAPALLLDLELWTALGQVARGLPLQFRSEEAGRRVGRFLSELAAFSTADETGKIRIHDVEAGHTYAVGLEAQPLDKNGHSKIKYVL</sequence>
<keyword evidence="2" id="KW-1185">Reference proteome</keyword>
<dbReference type="Proteomes" id="UP000305517">
    <property type="component" value="Unassembled WGS sequence"/>
</dbReference>
<accession>A0A5R8WHX0</accession>
<protein>
    <submittedName>
        <fullName evidence="1">DUF4338 domain-containing protein</fullName>
    </submittedName>
</protein>
<gene>
    <name evidence="1" type="ORF">FDY95_24105</name>
</gene>
<dbReference type="Pfam" id="PF14236">
    <property type="entry name" value="DruA"/>
    <property type="match status" value="2"/>
</dbReference>
<dbReference type="OrthoDB" id="871454at2"/>
<evidence type="ECO:0000313" key="2">
    <source>
        <dbReference type="Proteomes" id="UP000305517"/>
    </source>
</evidence>
<reference evidence="1 2" key="1">
    <citation type="submission" date="2019-05" db="EMBL/GenBank/DDBJ databases">
        <title>Hymenobacter edaphi sp. nov., isolated from abandoned arsenic-contaminated farmland soil.</title>
        <authorList>
            <person name="Nie L."/>
        </authorList>
    </citation>
    <scope>NUCLEOTIDE SEQUENCE [LARGE SCALE GENOMIC DNA]</scope>
    <source>
        <strain evidence="1 2">1-3-3-8</strain>
    </source>
</reference>
<organism evidence="1 2">
    <name type="scientific">Hymenobacter jeollabukensis</name>
    <dbReference type="NCBI Taxonomy" id="2025313"/>
    <lineage>
        <taxon>Bacteria</taxon>
        <taxon>Pseudomonadati</taxon>
        <taxon>Bacteroidota</taxon>
        <taxon>Cytophagia</taxon>
        <taxon>Cytophagales</taxon>
        <taxon>Hymenobacteraceae</taxon>
        <taxon>Hymenobacter</taxon>
    </lineage>
</organism>